<evidence type="ECO:0000313" key="8">
    <source>
        <dbReference type="Proteomes" id="UP000663879"/>
    </source>
</evidence>
<dbReference type="PROSITE" id="PS01270">
    <property type="entry name" value="BAND_7"/>
    <property type="match status" value="1"/>
</dbReference>
<feature type="compositionally biased region" description="Acidic residues" evidence="4">
    <location>
        <begin position="95"/>
        <end position="113"/>
    </location>
</feature>
<dbReference type="InterPro" id="IPR001107">
    <property type="entry name" value="Band_7"/>
</dbReference>
<dbReference type="InterPro" id="IPR018080">
    <property type="entry name" value="Band_7/stomatin-like_CS"/>
</dbReference>
<evidence type="ECO:0000256" key="1">
    <source>
        <dbReference type="ARBA" id="ARBA00004370"/>
    </source>
</evidence>
<comment type="subcellular location">
    <subcellularLocation>
        <location evidence="1">Membrane</location>
    </subcellularLocation>
</comment>
<organism evidence="7 8">
    <name type="scientific">Brachionus calyciflorus</name>
    <dbReference type="NCBI Taxonomy" id="104777"/>
    <lineage>
        <taxon>Eukaryota</taxon>
        <taxon>Metazoa</taxon>
        <taxon>Spiralia</taxon>
        <taxon>Gnathifera</taxon>
        <taxon>Rotifera</taxon>
        <taxon>Eurotatoria</taxon>
        <taxon>Monogononta</taxon>
        <taxon>Pseudotrocha</taxon>
        <taxon>Ploima</taxon>
        <taxon>Brachionidae</taxon>
        <taxon>Brachionus</taxon>
    </lineage>
</organism>
<evidence type="ECO:0000313" key="7">
    <source>
        <dbReference type="EMBL" id="CAF0801600.1"/>
    </source>
</evidence>
<sequence>MSEYTPPSQRYPSDLETITPNRFTQSINQHSDDNEDDNGNKKKASYVKTEKCKTTSILKNPSIKIRNAKCISNPHITRQSFNNNENNKEKNVENTENEDDESDQNENETDNENDEKYPLSQHQESSRKQLSQKTVKIFTRPEKLNNNLSNNLTPLRTNQQFANHNSYSSPIKSSQGSKYVNSITSSGYEIDMKNGKIDLWGHLLIGISYFFLLFTFPFSLCACVKVAQEYERAVIFRLGRILPGGAKGPGIFFVLPCIDTYTKVDLRTVTFDVPPQEILTKDSVTVSVDAVVYFRIFNAVISVINVEDAAKSTKLLAASTLRNILGTKSLHEILSDRESVAILIQNNLDDATGPWGVKVERVEVKDVRLPVQLQRAMATEAEAAREARAKVIAAEGEQKASKALKDAALVISESPIAIQLRYLQTLTQIASEKNSTIVFPIPLEMLSFLANKTAGGLNQNFSLS</sequence>
<dbReference type="Gene3D" id="3.30.479.30">
    <property type="entry name" value="Band 7 domain"/>
    <property type="match status" value="1"/>
</dbReference>
<dbReference type="EMBL" id="CAJNOC010000773">
    <property type="protein sequence ID" value="CAF0801600.1"/>
    <property type="molecule type" value="Genomic_DNA"/>
</dbReference>
<keyword evidence="5" id="KW-0812">Transmembrane</keyword>
<dbReference type="InterPro" id="IPR043202">
    <property type="entry name" value="Band-7_stomatin-like"/>
</dbReference>
<gene>
    <name evidence="7" type="ORF">OXX778_LOCUS6496</name>
</gene>
<feature type="compositionally biased region" description="Polar residues" evidence="4">
    <location>
        <begin position="1"/>
        <end position="29"/>
    </location>
</feature>
<evidence type="ECO:0000256" key="5">
    <source>
        <dbReference type="SAM" id="Phobius"/>
    </source>
</evidence>
<feature type="compositionally biased region" description="Polar residues" evidence="4">
    <location>
        <begin position="120"/>
        <end position="132"/>
    </location>
</feature>
<dbReference type="Gene3D" id="6.10.250.2090">
    <property type="match status" value="1"/>
</dbReference>
<keyword evidence="3 5" id="KW-0472">Membrane</keyword>
<dbReference type="SMART" id="SM00244">
    <property type="entry name" value="PHB"/>
    <property type="match status" value="1"/>
</dbReference>
<dbReference type="PANTHER" id="PTHR10264:SF19">
    <property type="entry name" value="AT06885P-RELATED"/>
    <property type="match status" value="1"/>
</dbReference>
<evidence type="ECO:0000256" key="3">
    <source>
        <dbReference type="ARBA" id="ARBA00023136"/>
    </source>
</evidence>
<keyword evidence="5" id="KW-1133">Transmembrane helix</keyword>
<evidence type="ECO:0000256" key="4">
    <source>
        <dbReference type="SAM" id="MobiDB-lite"/>
    </source>
</evidence>
<dbReference type="InterPro" id="IPR001972">
    <property type="entry name" value="Stomatin_HflK_fam"/>
</dbReference>
<name>A0A813SW51_9BILA</name>
<feature type="domain" description="Band 7" evidence="6">
    <location>
        <begin position="222"/>
        <end position="381"/>
    </location>
</feature>
<feature type="transmembrane region" description="Helical" evidence="5">
    <location>
        <begin position="199"/>
        <end position="220"/>
    </location>
</feature>
<evidence type="ECO:0000259" key="6">
    <source>
        <dbReference type="SMART" id="SM00244"/>
    </source>
</evidence>
<dbReference type="InterPro" id="IPR036013">
    <property type="entry name" value="Band_7/SPFH_dom_sf"/>
</dbReference>
<keyword evidence="8" id="KW-1185">Reference proteome</keyword>
<feature type="region of interest" description="Disordered" evidence="4">
    <location>
        <begin position="76"/>
        <end position="132"/>
    </location>
</feature>
<feature type="region of interest" description="Disordered" evidence="4">
    <location>
        <begin position="1"/>
        <end position="52"/>
    </location>
</feature>
<accession>A0A813SW51</accession>
<dbReference type="GO" id="GO:0005886">
    <property type="term" value="C:plasma membrane"/>
    <property type="evidence" value="ECO:0007669"/>
    <property type="project" value="InterPro"/>
</dbReference>
<dbReference type="PRINTS" id="PR00721">
    <property type="entry name" value="STOMATIN"/>
</dbReference>
<dbReference type="PANTHER" id="PTHR10264">
    <property type="entry name" value="BAND 7 PROTEIN-RELATED"/>
    <property type="match status" value="1"/>
</dbReference>
<protein>
    <recommendedName>
        <fullName evidence="6">Band 7 domain-containing protein</fullName>
    </recommendedName>
</protein>
<dbReference type="Proteomes" id="UP000663879">
    <property type="component" value="Unassembled WGS sequence"/>
</dbReference>
<proteinExistence type="inferred from homology"/>
<comment type="similarity">
    <text evidence="2">Belongs to the band 7/mec-2 family.</text>
</comment>
<reference evidence="7" key="1">
    <citation type="submission" date="2021-02" db="EMBL/GenBank/DDBJ databases">
        <authorList>
            <person name="Nowell W R."/>
        </authorList>
    </citation>
    <scope>NUCLEOTIDE SEQUENCE</scope>
    <source>
        <strain evidence="7">Ploen Becks lab</strain>
    </source>
</reference>
<dbReference type="SUPFAM" id="SSF117892">
    <property type="entry name" value="Band 7/SPFH domain"/>
    <property type="match status" value="1"/>
</dbReference>
<dbReference type="OrthoDB" id="2105077at2759"/>
<dbReference type="FunFam" id="3.30.479.30:FF:000002">
    <property type="entry name" value="band 7 protein AGAP004871"/>
    <property type="match status" value="1"/>
</dbReference>
<evidence type="ECO:0000256" key="2">
    <source>
        <dbReference type="ARBA" id="ARBA00008164"/>
    </source>
</evidence>
<dbReference type="Pfam" id="PF01145">
    <property type="entry name" value="Band_7"/>
    <property type="match status" value="1"/>
</dbReference>
<comment type="caution">
    <text evidence="7">The sequence shown here is derived from an EMBL/GenBank/DDBJ whole genome shotgun (WGS) entry which is preliminary data.</text>
</comment>
<dbReference type="AlphaFoldDB" id="A0A813SW51"/>